<dbReference type="EMBL" id="CP037422">
    <property type="protein sequence ID" value="QDU11003.1"/>
    <property type="molecule type" value="Genomic_DNA"/>
</dbReference>
<accession>A0A517X0H2</accession>
<name>A0A517X0H2_9PLAN</name>
<dbReference type="OrthoDB" id="121648at2"/>
<proteinExistence type="predicted"/>
<dbReference type="Proteomes" id="UP000318384">
    <property type="component" value="Chromosome"/>
</dbReference>
<sequence length="201" mass="23261">MSVARQVNHHKRSEAEFIKHAVGLLSQQVWCWGRDVLRAEGNWLLEVGFTRIEPPAHRKKCSSVYTLELPQGRRVVLRGFGVFYGDSQRGGVFLPRFKFRPKFTTDARLECPPWSSEDLPKLSVPTESQRNCCVSLTLDLIDWIRTYESNIVELLGIEYRRSTLAEWDNVKQPVIPVEEMAPAWQLLGVEISEDFQMLFPR</sequence>
<reference evidence="1 2" key="1">
    <citation type="submission" date="2019-03" db="EMBL/GenBank/DDBJ databases">
        <title>Deep-cultivation of Planctomycetes and their phenomic and genomic characterization uncovers novel biology.</title>
        <authorList>
            <person name="Wiegand S."/>
            <person name="Jogler M."/>
            <person name="Boedeker C."/>
            <person name="Pinto D."/>
            <person name="Vollmers J."/>
            <person name="Rivas-Marin E."/>
            <person name="Kohn T."/>
            <person name="Peeters S.H."/>
            <person name="Heuer A."/>
            <person name="Rast P."/>
            <person name="Oberbeckmann S."/>
            <person name="Bunk B."/>
            <person name="Jeske O."/>
            <person name="Meyerdierks A."/>
            <person name="Storesund J.E."/>
            <person name="Kallscheuer N."/>
            <person name="Luecker S."/>
            <person name="Lage O.M."/>
            <person name="Pohl T."/>
            <person name="Merkel B.J."/>
            <person name="Hornburger P."/>
            <person name="Mueller R.-W."/>
            <person name="Bruemmer F."/>
            <person name="Labrenz M."/>
            <person name="Spormann A.M."/>
            <person name="Op den Camp H."/>
            <person name="Overmann J."/>
            <person name="Amann R."/>
            <person name="Jetten M.S.M."/>
            <person name="Mascher T."/>
            <person name="Medema M.H."/>
            <person name="Devos D.P."/>
            <person name="Kaster A.-K."/>
            <person name="Ovreas L."/>
            <person name="Rohde M."/>
            <person name="Galperin M.Y."/>
            <person name="Jogler C."/>
        </authorList>
    </citation>
    <scope>NUCLEOTIDE SEQUENCE [LARGE SCALE GENOMIC DNA]</scope>
    <source>
        <strain evidence="1 2">V202</strain>
    </source>
</reference>
<gene>
    <name evidence="1" type="ORF">V202x_44190</name>
</gene>
<keyword evidence="2" id="KW-1185">Reference proteome</keyword>
<dbReference type="AlphaFoldDB" id="A0A517X0H2"/>
<organism evidence="1 2">
    <name type="scientific">Gimesia aquarii</name>
    <dbReference type="NCBI Taxonomy" id="2527964"/>
    <lineage>
        <taxon>Bacteria</taxon>
        <taxon>Pseudomonadati</taxon>
        <taxon>Planctomycetota</taxon>
        <taxon>Planctomycetia</taxon>
        <taxon>Planctomycetales</taxon>
        <taxon>Planctomycetaceae</taxon>
        <taxon>Gimesia</taxon>
    </lineage>
</organism>
<evidence type="ECO:0000313" key="2">
    <source>
        <dbReference type="Proteomes" id="UP000318384"/>
    </source>
</evidence>
<protein>
    <submittedName>
        <fullName evidence="1">Uncharacterized protein</fullName>
    </submittedName>
</protein>
<dbReference type="RefSeq" id="WP_145178860.1">
    <property type="nucleotide sequence ID" value="NZ_CP037422.1"/>
</dbReference>
<evidence type="ECO:0000313" key="1">
    <source>
        <dbReference type="EMBL" id="QDU11003.1"/>
    </source>
</evidence>